<protein>
    <recommendedName>
        <fullName evidence="2">Restriction endonuclease</fullName>
    </recommendedName>
</protein>
<organism evidence="1">
    <name type="scientific">Thermodesulfovibrio obliviosus</name>
    <dbReference type="NCBI Taxonomy" id="3118332"/>
    <lineage>
        <taxon>Bacteria</taxon>
        <taxon>Pseudomonadati</taxon>
        <taxon>Nitrospirota</taxon>
        <taxon>Thermodesulfovibrionia</taxon>
        <taxon>Thermodesulfovibrionales</taxon>
        <taxon>Thermodesulfovibrionaceae</taxon>
        <taxon>Thermodesulfovibrio</taxon>
    </lineage>
</organism>
<dbReference type="AlphaFoldDB" id="A0AAU8H246"/>
<dbReference type="EMBL" id="CP144374">
    <property type="protein sequence ID" value="XCH48397.1"/>
    <property type="molecule type" value="Genomic_DNA"/>
</dbReference>
<proteinExistence type="predicted"/>
<reference evidence="1" key="1">
    <citation type="submission" date="2024-01" db="EMBL/GenBank/DDBJ databases">
        <title>The first autotrophic representatives of the genus Thermodesulfovibrio.</title>
        <authorList>
            <person name="Maltseva A.I."/>
            <person name="Elcheninov A.G."/>
            <person name="Kublanov I.V."/>
            <person name="Lebedinsky A.V."/>
            <person name="Frolov E.N."/>
        </authorList>
    </citation>
    <scope>NUCLEOTIDE SEQUENCE</scope>
    <source>
        <strain evidence="1">3462-1</strain>
    </source>
</reference>
<dbReference type="KEGG" id="tob:V4D31_08640"/>
<gene>
    <name evidence="1" type="ORF">V4D31_08640</name>
</gene>
<name>A0AAU8H246_9BACT</name>
<evidence type="ECO:0000313" key="1">
    <source>
        <dbReference type="EMBL" id="XCH48397.1"/>
    </source>
</evidence>
<evidence type="ECO:0008006" key="2">
    <source>
        <dbReference type="Google" id="ProtNLM"/>
    </source>
</evidence>
<sequence length="73" mass="8378">MTKTKAQPEAKQIESLVSQILSLTQSSDYETDQTKQAKVKELEAQIDQLVYKLYGLTEEEIKIVASYNKKNNR</sequence>
<accession>A0AAU8H246</accession>